<feature type="domain" description="BRCT" evidence="16">
    <location>
        <begin position="691"/>
        <end position="761"/>
    </location>
</feature>
<evidence type="ECO:0000313" key="17">
    <source>
        <dbReference type="EMBL" id="MCC4310616.1"/>
    </source>
</evidence>
<dbReference type="InterPro" id="IPR004150">
    <property type="entry name" value="NAD_DNA_ligase_OB"/>
</dbReference>
<dbReference type="FunFam" id="3.30.470.30:FF:000001">
    <property type="entry name" value="DNA ligase"/>
    <property type="match status" value="1"/>
</dbReference>
<dbReference type="Pfam" id="PF14520">
    <property type="entry name" value="HHH_5"/>
    <property type="match status" value="1"/>
</dbReference>
<evidence type="ECO:0000256" key="13">
    <source>
        <dbReference type="ARBA" id="ARBA00060881"/>
    </source>
</evidence>
<dbReference type="PROSITE" id="PS01055">
    <property type="entry name" value="DNA_LIGASE_N1"/>
    <property type="match status" value="1"/>
</dbReference>
<dbReference type="GO" id="GO:0003677">
    <property type="term" value="F:DNA binding"/>
    <property type="evidence" value="ECO:0007669"/>
    <property type="project" value="InterPro"/>
</dbReference>
<evidence type="ECO:0000259" key="16">
    <source>
        <dbReference type="PROSITE" id="PS50172"/>
    </source>
</evidence>
<evidence type="ECO:0000256" key="9">
    <source>
        <dbReference type="ARBA" id="ARBA00022842"/>
    </source>
</evidence>
<dbReference type="GO" id="GO:0005829">
    <property type="term" value="C:cytosol"/>
    <property type="evidence" value="ECO:0007669"/>
    <property type="project" value="TreeGrafter"/>
</dbReference>
<dbReference type="Gene3D" id="1.10.287.610">
    <property type="entry name" value="Helix hairpin bin"/>
    <property type="match status" value="1"/>
</dbReference>
<dbReference type="InterPro" id="IPR013840">
    <property type="entry name" value="DNAligase_N"/>
</dbReference>
<dbReference type="FunFam" id="1.10.150.20:FF:000007">
    <property type="entry name" value="DNA ligase"/>
    <property type="match status" value="1"/>
</dbReference>
<dbReference type="InterPro" id="IPR033136">
    <property type="entry name" value="DNA_ligase_CS"/>
</dbReference>
<dbReference type="PIRSF" id="PIRSF001604">
    <property type="entry name" value="LigA"/>
    <property type="match status" value="1"/>
</dbReference>
<dbReference type="Gene3D" id="2.40.50.140">
    <property type="entry name" value="Nucleic acid-binding proteins"/>
    <property type="match status" value="1"/>
</dbReference>
<dbReference type="FunFam" id="1.10.287.610:FF:000002">
    <property type="entry name" value="DNA ligase"/>
    <property type="match status" value="1"/>
</dbReference>
<feature type="binding site" evidence="14">
    <location>
        <position position="436"/>
    </location>
    <ligand>
        <name>Zn(2+)</name>
        <dbReference type="ChEBI" id="CHEBI:29105"/>
    </ligand>
</feature>
<keyword evidence="7 14" id="KW-0227">DNA damage</keyword>
<dbReference type="Pfam" id="PF12826">
    <property type="entry name" value="HHH_2"/>
    <property type="match status" value="1"/>
</dbReference>
<dbReference type="Gene3D" id="3.40.50.10190">
    <property type="entry name" value="BRCT domain"/>
    <property type="match status" value="1"/>
</dbReference>
<feature type="binding site" evidence="14">
    <location>
        <position position="318"/>
    </location>
    <ligand>
        <name>NAD(+)</name>
        <dbReference type="ChEBI" id="CHEBI:57540"/>
    </ligand>
</feature>
<protein>
    <recommendedName>
        <fullName evidence="3 14">DNA ligase</fullName>
        <ecNumber evidence="2 14">6.5.1.2</ecNumber>
    </recommendedName>
    <alternativeName>
        <fullName evidence="14">Polydeoxyribonucleotide synthase [NAD(+)]</fullName>
    </alternativeName>
</protein>
<dbReference type="SUPFAM" id="SSF47781">
    <property type="entry name" value="RuvA domain 2-like"/>
    <property type="match status" value="1"/>
</dbReference>
<feature type="active site" description="N6-AMP-lysine intermediate" evidence="14">
    <location>
        <position position="119"/>
    </location>
</feature>
<evidence type="ECO:0000256" key="4">
    <source>
        <dbReference type="ARBA" id="ARBA00022598"/>
    </source>
</evidence>
<evidence type="ECO:0000256" key="3">
    <source>
        <dbReference type="ARBA" id="ARBA00013308"/>
    </source>
</evidence>
<feature type="binding site" evidence="14">
    <location>
        <position position="415"/>
    </location>
    <ligand>
        <name>Zn(2+)</name>
        <dbReference type="ChEBI" id="CHEBI:29105"/>
    </ligand>
</feature>
<dbReference type="RefSeq" id="WP_228235337.1">
    <property type="nucleotide sequence ID" value="NZ_JAJGNA010000051.1"/>
</dbReference>
<gene>
    <name evidence="14 17" type="primary">ligA</name>
    <name evidence="17" type="ORF">LL252_18795</name>
</gene>
<dbReference type="Pfam" id="PF03120">
    <property type="entry name" value="OB_DNA_ligase"/>
    <property type="match status" value="1"/>
</dbReference>
<feature type="binding site" evidence="14">
    <location>
        <position position="412"/>
    </location>
    <ligand>
        <name>Zn(2+)</name>
        <dbReference type="ChEBI" id="CHEBI:29105"/>
    </ligand>
</feature>
<evidence type="ECO:0000256" key="12">
    <source>
        <dbReference type="ARBA" id="ARBA00034005"/>
    </source>
</evidence>
<dbReference type="SMART" id="SM00292">
    <property type="entry name" value="BRCT"/>
    <property type="match status" value="1"/>
</dbReference>
<dbReference type="InterPro" id="IPR010994">
    <property type="entry name" value="RuvA_2-like"/>
</dbReference>
<dbReference type="PANTHER" id="PTHR23389">
    <property type="entry name" value="CHROMOSOME TRANSMISSION FIDELITY FACTOR 18"/>
    <property type="match status" value="1"/>
</dbReference>
<sequence length="777" mass="85328">MTSKKPAPADEIRQLRDTLNDWSYRYYTLDDPAVPDAEYDRAYRRLQELEERHPDLVTADSPTQRVGDTPLDAFDEVRHAVPMLSLGNAFSDDELRDFDQRVRERLDVSGPIDYVAEPKLDGLAVSLVYENGELVRGATRGDGETGEDITANVRTIKSVPLRLRGKTPPTLLEVRGEVVMPHSGFEALNRRQQEAGQKVFANPRNAAAGSLRQLDSRITAERPLEFYAYSVARLEGEDWPDTHSGMLKRLRDLNLRVNPEIKECRGLEALLSFYHDILERRGRLDYDIDGVVYKVDRFDWQRDLGFVSRAPRWAIAHKFPAQEELTVLNDVDWQVGRTGALTPVAKLEPVQVGGVTVSNATLHNIDEIGRLDIRIGDTVVVYRAGDVIPKVVRALPERRPKDAREIHLPDECPVCGSEILRADDGVVARCTGGLICGAQRREAIKHFASRRAMDIEGLGDKLVDALVDQGLVDNVADLYRLKAEDVADLERMGEKSADNLMKALEGSKRTRLNRVLFALGILQIGEETAKALADCFGDLESIRRAPLLLFLQVPDVGREVAKAIAAFFAEDHNEKVIDDLLAAGLEPQSAGAPSRRFVDALTLGALLRGAKSLGMPLSGLGDKSLDALGRHYRTLDALLAAVERGEDDSGARAGTLEKLAEGLRADDWQARLREAEKQAAALAERAPAGGGDERPLEGQTWVLTGTLSRLTRSEAKERLESLGAKVAGSVSKSTARVVAGEAAGSKLEKAGKLGVDVMDEDAFVHFLAGHGISLPEQ</sequence>
<comment type="catalytic activity">
    <reaction evidence="12 14 15">
        <text>NAD(+) + (deoxyribonucleotide)n-3'-hydroxyl + 5'-phospho-(deoxyribonucleotide)m = (deoxyribonucleotide)n+m + AMP + beta-nicotinamide D-nucleotide.</text>
        <dbReference type="EC" id="6.5.1.2"/>
    </reaction>
</comment>
<reference evidence="17" key="1">
    <citation type="submission" date="2021-10" db="EMBL/GenBank/DDBJ databases">
        <title>The diversity and Nitrogen Metabolism of Culturable Nitrate-Utilizing Bacteria Within the Oxygen Minimum Zone of the Changjiang (Yangtze River)Estuary.</title>
        <authorList>
            <person name="Zhang D."/>
            <person name="Zheng J."/>
            <person name="Liu S."/>
            <person name="He W."/>
        </authorList>
    </citation>
    <scope>NUCLEOTIDE SEQUENCE</scope>
    <source>
        <strain evidence="17">FXH-223</strain>
    </source>
</reference>
<feature type="binding site" evidence="14">
    <location>
        <position position="117"/>
    </location>
    <ligand>
        <name>NAD(+)</name>
        <dbReference type="ChEBI" id="CHEBI:57540"/>
    </ligand>
</feature>
<dbReference type="GO" id="GO:0006281">
    <property type="term" value="P:DNA repair"/>
    <property type="evidence" value="ECO:0007669"/>
    <property type="project" value="UniProtKB-KW"/>
</dbReference>
<feature type="binding site" evidence="14">
    <location>
        <position position="294"/>
    </location>
    <ligand>
        <name>NAD(+)</name>
        <dbReference type="ChEBI" id="CHEBI:57540"/>
    </ligand>
</feature>
<evidence type="ECO:0000256" key="15">
    <source>
        <dbReference type="RuleBase" id="RU000618"/>
    </source>
</evidence>
<evidence type="ECO:0000256" key="5">
    <source>
        <dbReference type="ARBA" id="ARBA00022705"/>
    </source>
</evidence>
<accession>A0A9Q3UR89</accession>
<dbReference type="PANTHER" id="PTHR23389:SF9">
    <property type="entry name" value="DNA LIGASE"/>
    <property type="match status" value="1"/>
</dbReference>
<dbReference type="InterPro" id="IPR001357">
    <property type="entry name" value="BRCT_dom"/>
</dbReference>
<dbReference type="Pfam" id="PF00533">
    <property type="entry name" value="BRCT"/>
    <property type="match status" value="1"/>
</dbReference>
<keyword evidence="10 14" id="KW-0520">NAD</keyword>
<dbReference type="Pfam" id="PF01653">
    <property type="entry name" value="DNA_ligase_aden"/>
    <property type="match status" value="1"/>
</dbReference>
<dbReference type="AlphaFoldDB" id="A0A9Q3UR89"/>
<dbReference type="FunFam" id="2.40.50.140:FF:000012">
    <property type="entry name" value="DNA ligase"/>
    <property type="match status" value="1"/>
</dbReference>
<evidence type="ECO:0000256" key="6">
    <source>
        <dbReference type="ARBA" id="ARBA00022723"/>
    </source>
</evidence>
<organism evidence="17 18">
    <name type="scientific">Alloalcanivorax marinus</name>
    <dbReference type="NCBI Taxonomy" id="1177169"/>
    <lineage>
        <taxon>Bacteria</taxon>
        <taxon>Pseudomonadati</taxon>
        <taxon>Pseudomonadota</taxon>
        <taxon>Gammaproteobacteria</taxon>
        <taxon>Oceanospirillales</taxon>
        <taxon>Alcanivoracaceae</taxon>
        <taxon>Alloalcanivorax</taxon>
    </lineage>
</organism>
<feature type="binding site" evidence="14">
    <location>
        <position position="140"/>
    </location>
    <ligand>
        <name>NAD(+)</name>
        <dbReference type="ChEBI" id="CHEBI:57540"/>
    </ligand>
</feature>
<dbReference type="CDD" id="cd17748">
    <property type="entry name" value="BRCT_DNA_ligase_like"/>
    <property type="match status" value="1"/>
</dbReference>
<dbReference type="NCBIfam" id="NF005932">
    <property type="entry name" value="PRK07956.1"/>
    <property type="match status" value="1"/>
</dbReference>
<evidence type="ECO:0000256" key="2">
    <source>
        <dbReference type="ARBA" id="ARBA00012722"/>
    </source>
</evidence>
<dbReference type="SMART" id="SM00532">
    <property type="entry name" value="LIGANc"/>
    <property type="match status" value="1"/>
</dbReference>
<keyword evidence="18" id="KW-1185">Reference proteome</keyword>
<dbReference type="GO" id="GO:0046872">
    <property type="term" value="F:metal ion binding"/>
    <property type="evidence" value="ECO:0007669"/>
    <property type="project" value="UniProtKB-KW"/>
</dbReference>
<dbReference type="InterPro" id="IPR041663">
    <property type="entry name" value="DisA/LigA_HHH"/>
</dbReference>
<keyword evidence="9 14" id="KW-0460">Magnesium</keyword>
<dbReference type="SUPFAM" id="SSF50249">
    <property type="entry name" value="Nucleic acid-binding proteins"/>
    <property type="match status" value="1"/>
</dbReference>
<proteinExistence type="inferred from homology"/>
<dbReference type="CDD" id="cd00114">
    <property type="entry name" value="LIGANc"/>
    <property type="match status" value="1"/>
</dbReference>
<dbReference type="GO" id="GO:0006260">
    <property type="term" value="P:DNA replication"/>
    <property type="evidence" value="ECO:0007669"/>
    <property type="project" value="UniProtKB-KW"/>
</dbReference>
<dbReference type="InterPro" id="IPR004149">
    <property type="entry name" value="Znf_DNAligase_C4"/>
</dbReference>
<dbReference type="NCBIfam" id="TIGR00575">
    <property type="entry name" value="dnlj"/>
    <property type="match status" value="1"/>
</dbReference>
<dbReference type="Gene3D" id="6.20.10.30">
    <property type="match status" value="1"/>
</dbReference>
<dbReference type="SUPFAM" id="SSF56091">
    <property type="entry name" value="DNA ligase/mRNA capping enzyme, catalytic domain"/>
    <property type="match status" value="1"/>
</dbReference>
<dbReference type="InterPro" id="IPR012340">
    <property type="entry name" value="NA-bd_OB-fold"/>
</dbReference>
<keyword evidence="5 14" id="KW-0235">DNA replication</keyword>
<evidence type="ECO:0000256" key="10">
    <source>
        <dbReference type="ARBA" id="ARBA00023027"/>
    </source>
</evidence>
<evidence type="ECO:0000256" key="11">
    <source>
        <dbReference type="ARBA" id="ARBA00023204"/>
    </source>
</evidence>
<feature type="binding site" evidence="14">
    <location>
        <begin position="85"/>
        <end position="86"/>
    </location>
    <ligand>
        <name>NAD(+)</name>
        <dbReference type="ChEBI" id="CHEBI:57540"/>
    </ligand>
</feature>
<evidence type="ECO:0000313" key="18">
    <source>
        <dbReference type="Proteomes" id="UP001108027"/>
    </source>
</evidence>
<comment type="similarity">
    <text evidence="13 14">Belongs to the NAD-dependent DNA ligase family. LigA subfamily.</text>
</comment>
<evidence type="ECO:0000256" key="14">
    <source>
        <dbReference type="HAMAP-Rule" id="MF_01588"/>
    </source>
</evidence>
<keyword evidence="14" id="KW-0464">Manganese</keyword>
<dbReference type="Gene3D" id="1.10.150.20">
    <property type="entry name" value="5' to 3' exonuclease, C-terminal subdomain"/>
    <property type="match status" value="2"/>
</dbReference>
<dbReference type="InterPro" id="IPR018239">
    <property type="entry name" value="DNA_ligase_AS"/>
</dbReference>
<dbReference type="HAMAP" id="MF_01588">
    <property type="entry name" value="DNA_ligase_A"/>
    <property type="match status" value="1"/>
</dbReference>
<dbReference type="EMBL" id="JAJGNA010000051">
    <property type="protein sequence ID" value="MCC4310616.1"/>
    <property type="molecule type" value="Genomic_DNA"/>
</dbReference>
<dbReference type="FunFam" id="1.10.150.20:FF:000006">
    <property type="entry name" value="DNA ligase"/>
    <property type="match status" value="1"/>
</dbReference>
<dbReference type="Gene3D" id="3.30.470.30">
    <property type="entry name" value="DNA ligase/mRNA capping enzyme"/>
    <property type="match status" value="1"/>
</dbReference>
<dbReference type="Pfam" id="PF03119">
    <property type="entry name" value="DNA_ligase_ZBD"/>
    <property type="match status" value="1"/>
</dbReference>
<evidence type="ECO:0000256" key="7">
    <source>
        <dbReference type="ARBA" id="ARBA00022763"/>
    </source>
</evidence>
<dbReference type="PROSITE" id="PS01056">
    <property type="entry name" value="DNA_LIGASE_N2"/>
    <property type="match status" value="1"/>
</dbReference>
<keyword evidence="8 14" id="KW-0862">Zinc</keyword>
<feature type="binding site" evidence="14">
    <location>
        <begin position="36"/>
        <end position="40"/>
    </location>
    <ligand>
        <name>NAD(+)</name>
        <dbReference type="ChEBI" id="CHEBI:57540"/>
    </ligand>
</feature>
<keyword evidence="4 14" id="KW-0436">Ligase</keyword>
<dbReference type="InterPro" id="IPR001679">
    <property type="entry name" value="DNA_ligase"/>
</dbReference>
<feature type="binding site" evidence="14">
    <location>
        <position position="177"/>
    </location>
    <ligand>
        <name>NAD(+)</name>
        <dbReference type="ChEBI" id="CHEBI:57540"/>
    </ligand>
</feature>
<dbReference type="InterPro" id="IPR003583">
    <property type="entry name" value="Hlx-hairpin-Hlx_DNA-bd_motif"/>
</dbReference>
<dbReference type="EC" id="6.5.1.2" evidence="2 14"/>
<evidence type="ECO:0000256" key="8">
    <source>
        <dbReference type="ARBA" id="ARBA00022833"/>
    </source>
</evidence>
<dbReference type="InterPro" id="IPR013839">
    <property type="entry name" value="DNAligase_adenylation"/>
</dbReference>
<keyword evidence="6 14" id="KW-0479">Metal-binding</keyword>
<dbReference type="InterPro" id="IPR036420">
    <property type="entry name" value="BRCT_dom_sf"/>
</dbReference>
<dbReference type="SUPFAM" id="SSF52113">
    <property type="entry name" value="BRCT domain"/>
    <property type="match status" value="1"/>
</dbReference>
<dbReference type="PROSITE" id="PS50172">
    <property type="entry name" value="BRCT"/>
    <property type="match status" value="1"/>
</dbReference>
<comment type="cofactor">
    <cofactor evidence="14">
        <name>Mg(2+)</name>
        <dbReference type="ChEBI" id="CHEBI:18420"/>
    </cofactor>
    <cofactor evidence="14">
        <name>Mn(2+)</name>
        <dbReference type="ChEBI" id="CHEBI:29035"/>
    </cofactor>
</comment>
<dbReference type="GO" id="GO:0003911">
    <property type="term" value="F:DNA ligase (NAD+) activity"/>
    <property type="evidence" value="ECO:0007669"/>
    <property type="project" value="UniProtKB-UniRule"/>
</dbReference>
<keyword evidence="11 14" id="KW-0234">DNA repair</keyword>
<comment type="caution">
    <text evidence="14">Lacks conserved residue(s) required for the propagation of feature annotation.</text>
</comment>
<evidence type="ECO:0000256" key="1">
    <source>
        <dbReference type="ARBA" id="ARBA00004067"/>
    </source>
</evidence>
<name>A0A9Q3UR89_9GAMM</name>
<dbReference type="Proteomes" id="UP001108027">
    <property type="component" value="Unassembled WGS sequence"/>
</dbReference>
<comment type="caution">
    <text evidence="17">The sequence shown here is derived from an EMBL/GenBank/DDBJ whole genome shotgun (WGS) entry which is preliminary data.</text>
</comment>
<comment type="function">
    <text evidence="1 14">DNA ligase that catalyzes the formation of phosphodiester linkages between 5'-phosphoryl and 3'-hydroxyl groups in double-stranded DNA using NAD as a coenzyme and as the energy source for the reaction. It is essential for DNA replication and repair of damaged DNA.</text>
</comment>
<dbReference type="SMART" id="SM00278">
    <property type="entry name" value="HhH1"/>
    <property type="match status" value="3"/>
</dbReference>